<keyword evidence="3" id="KW-1185">Reference proteome</keyword>
<dbReference type="InterPro" id="IPR029058">
    <property type="entry name" value="AB_hydrolase_fold"/>
</dbReference>
<proteinExistence type="predicted"/>
<protein>
    <submittedName>
        <fullName evidence="2">Alpha/beta fold hydrolase</fullName>
    </submittedName>
</protein>
<evidence type="ECO:0000256" key="1">
    <source>
        <dbReference type="SAM" id="MobiDB-lite"/>
    </source>
</evidence>
<dbReference type="AlphaFoldDB" id="A0A949N6U6"/>
<evidence type="ECO:0000313" key="2">
    <source>
        <dbReference type="EMBL" id="MBU7596811.1"/>
    </source>
</evidence>
<dbReference type="PANTHER" id="PTHR37946:SF1">
    <property type="entry name" value="SLL1969 PROTEIN"/>
    <property type="match status" value="1"/>
</dbReference>
<accession>A0A949N6U6</accession>
<dbReference type="PANTHER" id="PTHR37946">
    <property type="entry name" value="SLL1969 PROTEIN"/>
    <property type="match status" value="1"/>
</dbReference>
<organism evidence="2 3">
    <name type="scientific">Streptomyces tardus</name>
    <dbReference type="NCBI Taxonomy" id="2780544"/>
    <lineage>
        <taxon>Bacteria</taxon>
        <taxon>Bacillati</taxon>
        <taxon>Actinomycetota</taxon>
        <taxon>Actinomycetes</taxon>
        <taxon>Kitasatosporales</taxon>
        <taxon>Streptomycetaceae</taxon>
        <taxon>Streptomyces</taxon>
    </lineage>
</organism>
<sequence>MPRLASDLLSTLGTTVLEATALAGHLVLYPSGMAADAPVETRADRFPGRRPVVLVHGFIDNRSVFALMRRSLRRHDWPVVTGFNYSPFAGDVPTTARLLADVVEDVCERTGHREVDLVCHSLGGLVARYCVQRLGGDSRVHTVVTLGTPHLGTSAAPLLSLHPIVRQIRPGSRVMAELAEPVPECRTRFVSLHSDLDPVMSPPETARLERADLRVREVPVQGIGHLALPAHWAVIARVREELVTADTAPGGEAENLDAPAARSGESPPKLPVAESAARRSAAGGAA</sequence>
<dbReference type="EMBL" id="JAELVF020000001">
    <property type="protein sequence ID" value="MBU7596811.1"/>
    <property type="molecule type" value="Genomic_DNA"/>
</dbReference>
<dbReference type="SUPFAM" id="SSF53474">
    <property type="entry name" value="alpha/beta-Hydrolases"/>
    <property type="match status" value="1"/>
</dbReference>
<comment type="caution">
    <text evidence="2">The sequence shown here is derived from an EMBL/GenBank/DDBJ whole genome shotgun (WGS) entry which is preliminary data.</text>
</comment>
<gene>
    <name evidence="2" type="ORF">JGS22_003960</name>
</gene>
<reference evidence="2" key="1">
    <citation type="submission" date="2021-06" db="EMBL/GenBank/DDBJ databases">
        <title>Sequencing of actinobacteria type strains.</title>
        <authorList>
            <person name="Nguyen G.-S."/>
            <person name="Wentzel A."/>
        </authorList>
    </citation>
    <scope>NUCLEOTIDE SEQUENCE</scope>
    <source>
        <strain evidence="2">P38-E01</strain>
    </source>
</reference>
<dbReference type="RefSeq" id="WP_211041332.1">
    <property type="nucleotide sequence ID" value="NZ_JAELVF020000001.1"/>
</dbReference>
<dbReference type="Proteomes" id="UP000694501">
    <property type="component" value="Unassembled WGS sequence"/>
</dbReference>
<name>A0A949N6U6_9ACTN</name>
<keyword evidence="2" id="KW-0378">Hydrolase</keyword>
<dbReference type="GO" id="GO:0016787">
    <property type="term" value="F:hydrolase activity"/>
    <property type="evidence" value="ECO:0007669"/>
    <property type="project" value="UniProtKB-KW"/>
</dbReference>
<evidence type="ECO:0000313" key="3">
    <source>
        <dbReference type="Proteomes" id="UP000694501"/>
    </source>
</evidence>
<dbReference type="Pfam" id="PF02089">
    <property type="entry name" value="Palm_thioest"/>
    <property type="match status" value="1"/>
</dbReference>
<dbReference type="Gene3D" id="3.40.50.1820">
    <property type="entry name" value="alpha/beta hydrolase"/>
    <property type="match status" value="1"/>
</dbReference>
<feature type="region of interest" description="Disordered" evidence="1">
    <location>
        <begin position="246"/>
        <end position="286"/>
    </location>
</feature>